<protein>
    <submittedName>
        <fullName evidence="2">Uncharacterized protein</fullName>
    </submittedName>
</protein>
<reference evidence="2" key="1">
    <citation type="journal article" date="2019" name="bioRxiv">
        <title>The Genome of the Zebra Mussel, Dreissena polymorpha: A Resource for Invasive Species Research.</title>
        <authorList>
            <person name="McCartney M.A."/>
            <person name="Auch B."/>
            <person name="Kono T."/>
            <person name="Mallez S."/>
            <person name="Zhang Y."/>
            <person name="Obille A."/>
            <person name="Becker A."/>
            <person name="Abrahante J.E."/>
            <person name="Garbe J."/>
            <person name="Badalamenti J.P."/>
            <person name="Herman A."/>
            <person name="Mangelson H."/>
            <person name="Liachko I."/>
            <person name="Sullivan S."/>
            <person name="Sone E.D."/>
            <person name="Koren S."/>
            <person name="Silverstein K.A.T."/>
            <person name="Beckman K.B."/>
            <person name="Gohl D.M."/>
        </authorList>
    </citation>
    <scope>NUCLEOTIDE SEQUENCE</scope>
    <source>
        <strain evidence="2">Duluth1</strain>
        <tissue evidence="2">Whole animal</tissue>
    </source>
</reference>
<evidence type="ECO:0000313" key="2">
    <source>
        <dbReference type="EMBL" id="KAH3774182.1"/>
    </source>
</evidence>
<name>A0A9D4E9L0_DREPO</name>
<dbReference type="Gene3D" id="1.20.5.340">
    <property type="match status" value="1"/>
</dbReference>
<dbReference type="SUPFAM" id="SSF57997">
    <property type="entry name" value="Tropomyosin"/>
    <property type="match status" value="1"/>
</dbReference>
<comment type="caution">
    <text evidence="2">The sequence shown here is derived from an EMBL/GenBank/DDBJ whole genome shotgun (WGS) entry which is preliminary data.</text>
</comment>
<feature type="coiled-coil region" evidence="1">
    <location>
        <begin position="101"/>
        <end position="135"/>
    </location>
</feature>
<keyword evidence="3" id="KW-1185">Reference proteome</keyword>
<accession>A0A9D4E9L0</accession>
<keyword evidence="1" id="KW-0175">Coiled coil</keyword>
<dbReference type="EMBL" id="JAIWYP010000009">
    <property type="protein sequence ID" value="KAH3774182.1"/>
    <property type="molecule type" value="Genomic_DNA"/>
</dbReference>
<sequence>MTRMQARCINKEARPRISESGSVADYSIMANKSDEPTIRGVMALLTTVSDRLQCLEVKMNIIESIEKRMENFEKDIKRLWVVHEDRSKKVEERVSRVEDKVEGADIHVAELAERVQELEKERDTLRDNVSYLQSQSMRNNSVFTSVPESNGNGNETPETTEVKLLQHLVSAFKLTEEVATSSLKECIDPQECRYMAK</sequence>
<evidence type="ECO:0000313" key="3">
    <source>
        <dbReference type="Proteomes" id="UP000828390"/>
    </source>
</evidence>
<reference evidence="2" key="2">
    <citation type="submission" date="2020-11" db="EMBL/GenBank/DDBJ databases">
        <authorList>
            <person name="McCartney M.A."/>
            <person name="Auch B."/>
            <person name="Kono T."/>
            <person name="Mallez S."/>
            <person name="Becker A."/>
            <person name="Gohl D.M."/>
            <person name="Silverstein K.A.T."/>
            <person name="Koren S."/>
            <person name="Bechman K.B."/>
            <person name="Herman A."/>
            <person name="Abrahante J.E."/>
            <person name="Garbe J."/>
        </authorList>
    </citation>
    <scope>NUCLEOTIDE SEQUENCE</scope>
    <source>
        <strain evidence="2">Duluth1</strain>
        <tissue evidence="2">Whole animal</tissue>
    </source>
</reference>
<dbReference type="AlphaFoldDB" id="A0A9D4E9L0"/>
<gene>
    <name evidence="2" type="ORF">DPMN_175556</name>
</gene>
<proteinExistence type="predicted"/>
<dbReference type="Proteomes" id="UP000828390">
    <property type="component" value="Unassembled WGS sequence"/>
</dbReference>
<organism evidence="2 3">
    <name type="scientific">Dreissena polymorpha</name>
    <name type="common">Zebra mussel</name>
    <name type="synonym">Mytilus polymorpha</name>
    <dbReference type="NCBI Taxonomy" id="45954"/>
    <lineage>
        <taxon>Eukaryota</taxon>
        <taxon>Metazoa</taxon>
        <taxon>Spiralia</taxon>
        <taxon>Lophotrochozoa</taxon>
        <taxon>Mollusca</taxon>
        <taxon>Bivalvia</taxon>
        <taxon>Autobranchia</taxon>
        <taxon>Heteroconchia</taxon>
        <taxon>Euheterodonta</taxon>
        <taxon>Imparidentia</taxon>
        <taxon>Neoheterodontei</taxon>
        <taxon>Myida</taxon>
        <taxon>Dreissenoidea</taxon>
        <taxon>Dreissenidae</taxon>
        <taxon>Dreissena</taxon>
    </lineage>
</organism>
<evidence type="ECO:0000256" key="1">
    <source>
        <dbReference type="SAM" id="Coils"/>
    </source>
</evidence>